<dbReference type="AlphaFoldDB" id="A0A3M0T2P6"/>
<reference evidence="2 3" key="1">
    <citation type="submission" date="2018-10" db="EMBL/GenBank/DDBJ databases">
        <title>Genome-centric metagenomics revealed C2 chemical producing, CO utilizing Clostridium with novel acetogenic gene cluster.</title>
        <authorList>
            <person name="Kang H."/>
            <person name="Park B."/>
            <person name="Choi I.G."/>
            <person name="Chang I.S."/>
        </authorList>
    </citation>
    <scope>NUCLEOTIDE SEQUENCE [LARGE SCALE GENOMIC DNA]</scope>
    <source>
        <strain evidence="2 3">H21-9</strain>
    </source>
</reference>
<protein>
    <recommendedName>
        <fullName evidence="1">SH3b domain-containing protein</fullName>
    </recommendedName>
</protein>
<organism evidence="2 3">
    <name type="scientific">Clostridium autoethanogenum</name>
    <dbReference type="NCBI Taxonomy" id="84023"/>
    <lineage>
        <taxon>Bacteria</taxon>
        <taxon>Bacillati</taxon>
        <taxon>Bacillota</taxon>
        <taxon>Clostridia</taxon>
        <taxon>Eubacteriales</taxon>
        <taxon>Clostridiaceae</taxon>
        <taxon>Clostridium</taxon>
    </lineage>
</organism>
<comment type="caution">
    <text evidence="2">The sequence shown here is derived from an EMBL/GenBank/DDBJ whole genome shotgun (WGS) entry which is preliminary data.</text>
</comment>
<sequence length="255" mass="28680">MDLGDIVKSLVEGTAKAVEAGAKRVMSLNFDVYLTNVKDNDRLHFPVNPLSLTVNHEKKYTTADIIDIGEVDINDKGTKIKEIAIETLIPDVWESYCRYKDIPNANDTIAKLWKWQDRTDPLRLIITGIGFNDLVNLANISEEVKPEGLYNGKYFTFTFRTYKELKITKVDTTLKISRPASTASSGSGSGYSHHVGEWIYITADSLNVRDEPNNTSGIRGTVNKGECYKIGRVQGNYADIYWSNHGGWICTDYVR</sequence>
<feature type="domain" description="SH3b" evidence="1">
    <location>
        <begin position="196"/>
        <end position="255"/>
    </location>
</feature>
<accession>A0A3M0T2P6</accession>
<dbReference type="Proteomes" id="UP000277999">
    <property type="component" value="Unassembled WGS sequence"/>
</dbReference>
<dbReference type="RefSeq" id="WP_122057666.1">
    <property type="nucleotide sequence ID" value="NZ_RFAQ01000001.1"/>
</dbReference>
<evidence type="ECO:0000259" key="1">
    <source>
        <dbReference type="PROSITE" id="PS51781"/>
    </source>
</evidence>
<dbReference type="PROSITE" id="PS51781">
    <property type="entry name" value="SH3B"/>
    <property type="match status" value="1"/>
</dbReference>
<proteinExistence type="predicted"/>
<dbReference type="Gene3D" id="2.30.30.40">
    <property type="entry name" value="SH3 Domains"/>
    <property type="match status" value="1"/>
</dbReference>
<dbReference type="EMBL" id="RFAQ01000001">
    <property type="protein sequence ID" value="RMD04903.1"/>
    <property type="molecule type" value="Genomic_DNA"/>
</dbReference>
<dbReference type="SMART" id="SM00287">
    <property type="entry name" value="SH3b"/>
    <property type="match status" value="1"/>
</dbReference>
<evidence type="ECO:0000313" key="3">
    <source>
        <dbReference type="Proteomes" id="UP000277999"/>
    </source>
</evidence>
<dbReference type="InterPro" id="IPR003646">
    <property type="entry name" value="SH3-like_bac-type"/>
</dbReference>
<gene>
    <name evidence="2" type="ORF">D9O40_00695</name>
</gene>
<evidence type="ECO:0000313" key="2">
    <source>
        <dbReference type="EMBL" id="RMD04903.1"/>
    </source>
</evidence>
<name>A0A3M0T2P6_9CLOT</name>